<evidence type="ECO:0000256" key="2">
    <source>
        <dbReference type="ARBA" id="ARBA00022730"/>
    </source>
</evidence>
<dbReference type="PANTHER" id="PTHR33398:SF1">
    <property type="entry name" value="SMALL RIBOSOMAL SUBUNIT PROTEIN BS20C"/>
    <property type="match status" value="1"/>
</dbReference>
<dbReference type="HAMAP" id="MF_00500">
    <property type="entry name" value="Ribosomal_bS20"/>
    <property type="match status" value="1"/>
</dbReference>
<evidence type="ECO:0000256" key="6">
    <source>
        <dbReference type="ARBA" id="ARBA00035136"/>
    </source>
</evidence>
<keyword evidence="2 7" id="KW-0699">rRNA-binding</keyword>
<evidence type="ECO:0000256" key="7">
    <source>
        <dbReference type="HAMAP-Rule" id="MF_00500"/>
    </source>
</evidence>
<feature type="region of interest" description="Disordered" evidence="8">
    <location>
        <begin position="1"/>
        <end position="24"/>
    </location>
</feature>
<dbReference type="Gene3D" id="1.20.58.110">
    <property type="entry name" value="Ribosomal protein S20"/>
    <property type="match status" value="1"/>
</dbReference>
<gene>
    <name evidence="7 9" type="primary">rpsT</name>
    <name evidence="9" type="ORF">COU89_00720</name>
</gene>
<dbReference type="SUPFAM" id="SSF46992">
    <property type="entry name" value="Ribosomal protein S20"/>
    <property type="match status" value="1"/>
</dbReference>
<dbReference type="InterPro" id="IPR036510">
    <property type="entry name" value="Ribosomal_bS20_sf"/>
</dbReference>
<comment type="caution">
    <text evidence="9">The sequence shown here is derived from an EMBL/GenBank/DDBJ whole genome shotgun (WGS) entry which is preliminary data.</text>
</comment>
<dbReference type="AlphaFoldDB" id="A0A2M8KVK6"/>
<dbReference type="Proteomes" id="UP000231569">
    <property type="component" value="Unassembled WGS sequence"/>
</dbReference>
<comment type="function">
    <text evidence="7">Binds directly to 16S ribosomal RNA.</text>
</comment>
<evidence type="ECO:0000313" key="9">
    <source>
        <dbReference type="EMBL" id="PJE63913.1"/>
    </source>
</evidence>
<proteinExistence type="inferred from homology"/>
<dbReference type="EMBL" id="PFEE01000015">
    <property type="protein sequence ID" value="PJE63913.1"/>
    <property type="molecule type" value="Genomic_DNA"/>
</dbReference>
<evidence type="ECO:0000256" key="3">
    <source>
        <dbReference type="ARBA" id="ARBA00022884"/>
    </source>
</evidence>
<accession>A0A2M8KVK6</accession>
<sequence length="84" mass="9348">MPNIQSAKKRERQETKRHAQNAAMKSRYISAIHLLVKSKKKGSLSTTVSLIDRAVKKGIIHRNKAARLKSRLSRIVASGKTAKA</sequence>
<dbReference type="GO" id="GO:0006412">
    <property type="term" value="P:translation"/>
    <property type="evidence" value="ECO:0007669"/>
    <property type="project" value="UniProtKB-UniRule"/>
</dbReference>
<comment type="similarity">
    <text evidence="1 7">Belongs to the bacterial ribosomal protein bS20 family.</text>
</comment>
<reference evidence="10" key="1">
    <citation type="submission" date="2017-09" db="EMBL/GenBank/DDBJ databases">
        <title>Depth-based differentiation of microbial function through sediment-hosted aquifers and enrichment of novel symbionts in the deep terrestrial subsurface.</title>
        <authorList>
            <person name="Probst A.J."/>
            <person name="Ladd B."/>
            <person name="Jarett J.K."/>
            <person name="Geller-Mcgrath D.E."/>
            <person name="Sieber C.M.K."/>
            <person name="Emerson J.B."/>
            <person name="Anantharaman K."/>
            <person name="Thomas B.C."/>
            <person name="Malmstrom R."/>
            <person name="Stieglmeier M."/>
            <person name="Klingl A."/>
            <person name="Woyke T."/>
            <person name="Ryan C.M."/>
            <person name="Banfield J.F."/>
        </authorList>
    </citation>
    <scope>NUCLEOTIDE SEQUENCE [LARGE SCALE GENOMIC DNA]</scope>
</reference>
<organism evidence="9 10">
    <name type="scientific">Candidatus Roizmanbacteria bacterium CG10_big_fil_rev_8_21_14_0_10_45_7</name>
    <dbReference type="NCBI Taxonomy" id="1974854"/>
    <lineage>
        <taxon>Bacteria</taxon>
        <taxon>Candidatus Roizmaniibacteriota</taxon>
    </lineage>
</organism>
<dbReference type="InterPro" id="IPR002583">
    <property type="entry name" value="Ribosomal_bS20"/>
</dbReference>
<keyword evidence="3 7" id="KW-0694">RNA-binding</keyword>
<dbReference type="Pfam" id="PF01649">
    <property type="entry name" value="Ribosomal_S20p"/>
    <property type="match status" value="1"/>
</dbReference>
<protein>
    <recommendedName>
        <fullName evidence="6 7">Small ribosomal subunit protein bS20</fullName>
    </recommendedName>
</protein>
<dbReference type="GO" id="GO:0003735">
    <property type="term" value="F:structural constituent of ribosome"/>
    <property type="evidence" value="ECO:0007669"/>
    <property type="project" value="InterPro"/>
</dbReference>
<evidence type="ECO:0000256" key="5">
    <source>
        <dbReference type="ARBA" id="ARBA00023274"/>
    </source>
</evidence>
<dbReference type="GO" id="GO:0005829">
    <property type="term" value="C:cytosol"/>
    <property type="evidence" value="ECO:0007669"/>
    <property type="project" value="TreeGrafter"/>
</dbReference>
<evidence type="ECO:0000313" key="10">
    <source>
        <dbReference type="Proteomes" id="UP000231569"/>
    </source>
</evidence>
<evidence type="ECO:0000256" key="1">
    <source>
        <dbReference type="ARBA" id="ARBA00007634"/>
    </source>
</evidence>
<dbReference type="NCBIfam" id="TIGR00029">
    <property type="entry name" value="S20"/>
    <property type="match status" value="1"/>
</dbReference>
<keyword evidence="4 7" id="KW-0689">Ribosomal protein</keyword>
<evidence type="ECO:0000256" key="8">
    <source>
        <dbReference type="SAM" id="MobiDB-lite"/>
    </source>
</evidence>
<keyword evidence="5 7" id="KW-0687">Ribonucleoprotein</keyword>
<dbReference type="GO" id="GO:0070181">
    <property type="term" value="F:small ribosomal subunit rRNA binding"/>
    <property type="evidence" value="ECO:0007669"/>
    <property type="project" value="TreeGrafter"/>
</dbReference>
<dbReference type="GO" id="GO:0015935">
    <property type="term" value="C:small ribosomal subunit"/>
    <property type="evidence" value="ECO:0007669"/>
    <property type="project" value="TreeGrafter"/>
</dbReference>
<dbReference type="PANTHER" id="PTHR33398">
    <property type="entry name" value="30S RIBOSOMAL PROTEIN S20"/>
    <property type="match status" value="1"/>
</dbReference>
<evidence type="ECO:0000256" key="4">
    <source>
        <dbReference type="ARBA" id="ARBA00022980"/>
    </source>
</evidence>
<name>A0A2M8KVK6_9BACT</name>